<dbReference type="InterPro" id="IPR019734">
    <property type="entry name" value="TPR_rpt"/>
</dbReference>
<name>A0A1L3GPN6_9BACT</name>
<feature type="repeat" description="TPR" evidence="7">
    <location>
        <begin position="308"/>
        <end position="341"/>
    </location>
</feature>
<dbReference type="InterPro" id="IPR050925">
    <property type="entry name" value="Rhomboid_protease_S54"/>
</dbReference>
<keyword evidence="3 8" id="KW-0812">Transmembrane</keyword>
<dbReference type="InterPro" id="IPR011990">
    <property type="entry name" value="TPR-like_helical_dom_sf"/>
</dbReference>
<dbReference type="SUPFAM" id="SSF48452">
    <property type="entry name" value="TPR-like"/>
    <property type="match status" value="1"/>
</dbReference>
<evidence type="ECO:0000313" key="10">
    <source>
        <dbReference type="EMBL" id="APG27897.1"/>
    </source>
</evidence>
<dbReference type="RefSeq" id="WP_072283860.1">
    <property type="nucleotide sequence ID" value="NZ_CP015519.1"/>
</dbReference>
<dbReference type="AlphaFoldDB" id="A0A1L3GPN6"/>
<evidence type="ECO:0000256" key="1">
    <source>
        <dbReference type="ARBA" id="ARBA00004141"/>
    </source>
</evidence>
<feature type="transmembrane region" description="Helical" evidence="8">
    <location>
        <begin position="223"/>
        <end position="240"/>
    </location>
</feature>
<dbReference type="Proteomes" id="UP000182517">
    <property type="component" value="Chromosome"/>
</dbReference>
<dbReference type="GO" id="GO:0004252">
    <property type="term" value="F:serine-type endopeptidase activity"/>
    <property type="evidence" value="ECO:0007669"/>
    <property type="project" value="InterPro"/>
</dbReference>
<organism evidence="10 11">
    <name type="scientific">Syntrophotalea acetylenivorans</name>
    <dbReference type="NCBI Taxonomy" id="1842532"/>
    <lineage>
        <taxon>Bacteria</taxon>
        <taxon>Pseudomonadati</taxon>
        <taxon>Thermodesulfobacteriota</taxon>
        <taxon>Desulfuromonadia</taxon>
        <taxon>Desulfuromonadales</taxon>
        <taxon>Syntrophotaleaceae</taxon>
        <taxon>Syntrophotalea</taxon>
    </lineage>
</organism>
<protein>
    <recommendedName>
        <fullName evidence="9">Peptidase S54 rhomboid domain-containing protein</fullName>
    </recommendedName>
</protein>
<dbReference type="GO" id="GO:0016020">
    <property type="term" value="C:membrane"/>
    <property type="evidence" value="ECO:0007669"/>
    <property type="project" value="UniProtKB-SubCell"/>
</dbReference>
<accession>A0A1L3GPN6</accession>
<evidence type="ECO:0000256" key="4">
    <source>
        <dbReference type="ARBA" id="ARBA00022801"/>
    </source>
</evidence>
<dbReference type="EMBL" id="CP015519">
    <property type="protein sequence ID" value="APG27897.1"/>
    <property type="molecule type" value="Genomic_DNA"/>
</dbReference>
<keyword evidence="11" id="KW-1185">Reference proteome</keyword>
<dbReference type="SUPFAM" id="SSF144091">
    <property type="entry name" value="Rhomboid-like"/>
    <property type="match status" value="1"/>
</dbReference>
<keyword evidence="4" id="KW-0378">Hydrolase</keyword>
<evidence type="ECO:0000256" key="3">
    <source>
        <dbReference type="ARBA" id="ARBA00022692"/>
    </source>
</evidence>
<evidence type="ECO:0000259" key="9">
    <source>
        <dbReference type="Pfam" id="PF01694"/>
    </source>
</evidence>
<dbReference type="STRING" id="1842532.A7E78_08650"/>
<dbReference type="InterPro" id="IPR022764">
    <property type="entry name" value="Peptidase_S54_rhomboid_dom"/>
</dbReference>
<comment type="similarity">
    <text evidence="2">Belongs to the peptidase S54 family.</text>
</comment>
<evidence type="ECO:0000256" key="2">
    <source>
        <dbReference type="ARBA" id="ARBA00009045"/>
    </source>
</evidence>
<keyword evidence="6 8" id="KW-0472">Membrane</keyword>
<feature type="transmembrane region" description="Helical" evidence="8">
    <location>
        <begin position="152"/>
        <end position="172"/>
    </location>
</feature>
<feature type="transmembrane region" description="Helical" evidence="8">
    <location>
        <begin position="20"/>
        <end position="38"/>
    </location>
</feature>
<feature type="transmembrane region" description="Helical" evidence="8">
    <location>
        <begin position="96"/>
        <end position="116"/>
    </location>
</feature>
<dbReference type="KEGG" id="pef:A7E78_08650"/>
<proteinExistence type="inferred from homology"/>
<evidence type="ECO:0000256" key="8">
    <source>
        <dbReference type="SAM" id="Phobius"/>
    </source>
</evidence>
<feature type="transmembrane region" description="Helical" evidence="8">
    <location>
        <begin position="179"/>
        <end position="203"/>
    </location>
</feature>
<dbReference type="InterPro" id="IPR035952">
    <property type="entry name" value="Rhomboid-like_sf"/>
</dbReference>
<evidence type="ECO:0000313" key="11">
    <source>
        <dbReference type="Proteomes" id="UP000182517"/>
    </source>
</evidence>
<dbReference type="Gene3D" id="1.20.1540.10">
    <property type="entry name" value="Rhomboid-like"/>
    <property type="match status" value="1"/>
</dbReference>
<evidence type="ECO:0000256" key="6">
    <source>
        <dbReference type="ARBA" id="ARBA00023136"/>
    </source>
</evidence>
<keyword evidence="5 8" id="KW-1133">Transmembrane helix</keyword>
<dbReference type="PANTHER" id="PTHR43731:SF14">
    <property type="entry name" value="PRESENILIN-ASSOCIATED RHOMBOID-LIKE PROTEIN, MITOCHONDRIAL"/>
    <property type="match status" value="1"/>
</dbReference>
<keyword evidence="7" id="KW-0802">TPR repeat</keyword>
<dbReference type="Pfam" id="PF01694">
    <property type="entry name" value="Rhomboid"/>
    <property type="match status" value="1"/>
</dbReference>
<gene>
    <name evidence="10" type="ORF">A7E78_08650</name>
</gene>
<evidence type="ECO:0000256" key="5">
    <source>
        <dbReference type="ARBA" id="ARBA00022989"/>
    </source>
</evidence>
<comment type="subcellular location">
    <subcellularLocation>
        <location evidence="1">Membrane</location>
        <topology evidence="1">Multi-pass membrane protein</topology>
    </subcellularLocation>
</comment>
<dbReference type="Gene3D" id="1.25.40.10">
    <property type="entry name" value="Tetratricopeptide repeat domain"/>
    <property type="match status" value="1"/>
</dbReference>
<dbReference type="OrthoDB" id="9813074at2"/>
<feature type="domain" description="Peptidase S54 rhomboid" evidence="9">
    <location>
        <begin position="89"/>
        <end position="240"/>
    </location>
</feature>
<reference evidence="10 11" key="1">
    <citation type="journal article" date="2017" name="Genome Announc.">
        <title>Complete Genome Sequences of Two Acetylene-Fermenting Pelobacter acetylenicus Strains.</title>
        <authorList>
            <person name="Sutton J.M."/>
            <person name="Baesman S.M."/>
            <person name="Fierst J.L."/>
            <person name="Poret-Peterson A.T."/>
            <person name="Oremland R.S."/>
            <person name="Dunlap D.S."/>
            <person name="Akob D.M."/>
        </authorList>
    </citation>
    <scope>NUCLEOTIDE SEQUENCE [LARGE SCALE GENOMIC DNA]</scope>
    <source>
        <strain evidence="10 11">SFB93</strain>
    </source>
</reference>
<feature type="transmembrane region" description="Helical" evidence="8">
    <location>
        <begin position="128"/>
        <end position="146"/>
    </location>
</feature>
<sequence length="398" mass="43714">MFLPYGDTPNPPGIPYINNLLIAINIGVFLFLTLPLSFSRPDLNDPLLLDYLQAMGARGYVSAEQVLQQVSAYDLVVFRYGFRPGSASLLTLFSSMFLHGGWMHLAGNMLFLWIFGDNVEQRLGRVRYLLGYLAAGAAATLFFALFVPDSQIPLVGASGAISGVLGCYFLWFPRNQVKTFVFLFPLLMNTFYLPARLVLGFYLVLDNLIPFLINGGRASGVAHGAHIGGFVFGLAMAWGFNRWQGVQAIRQGDTVDSGPPSRPSFAGGAVKQDPASILFEELQAGHYGRAAHLYLGLDSQAERLAVAPEAVLAIGDYLLAQKHYEQALEVFRRFVAERPASMQIDHAYLGAGQAMLHQPRGQLSARQYFLASIDTATTAETARMAREYLRRLDAGESD</sequence>
<dbReference type="PROSITE" id="PS50005">
    <property type="entry name" value="TPR"/>
    <property type="match status" value="1"/>
</dbReference>
<dbReference type="PANTHER" id="PTHR43731">
    <property type="entry name" value="RHOMBOID PROTEASE"/>
    <property type="match status" value="1"/>
</dbReference>
<evidence type="ECO:0000256" key="7">
    <source>
        <dbReference type="PROSITE-ProRule" id="PRU00339"/>
    </source>
</evidence>